<dbReference type="Pfam" id="PF00106">
    <property type="entry name" value="adh_short"/>
    <property type="match status" value="1"/>
</dbReference>
<evidence type="ECO:0000313" key="6">
    <source>
        <dbReference type="Proteomes" id="UP000198949"/>
    </source>
</evidence>
<dbReference type="STRING" id="58114.SAMN05216270_11855"/>
<dbReference type="GO" id="GO:0016616">
    <property type="term" value="F:oxidoreductase activity, acting on the CH-OH group of donors, NAD or NADP as acceptor"/>
    <property type="evidence" value="ECO:0007669"/>
    <property type="project" value="UniProtKB-ARBA"/>
</dbReference>
<accession>A0A1G7C0D7</accession>
<dbReference type="EMBL" id="FNAD01000018">
    <property type="protein sequence ID" value="SDE32260.1"/>
    <property type="molecule type" value="Genomic_DNA"/>
</dbReference>
<evidence type="ECO:0000259" key="4">
    <source>
        <dbReference type="SMART" id="SM00822"/>
    </source>
</evidence>
<dbReference type="FunFam" id="3.40.50.720:FF:000047">
    <property type="entry name" value="NADP-dependent L-serine/L-allo-threonine dehydrogenase"/>
    <property type="match status" value="1"/>
</dbReference>
<dbReference type="AlphaFoldDB" id="A0A1G7C0D7"/>
<evidence type="ECO:0000256" key="3">
    <source>
        <dbReference type="RuleBase" id="RU000363"/>
    </source>
</evidence>
<dbReference type="PRINTS" id="PR00081">
    <property type="entry name" value="GDHRDH"/>
</dbReference>
<dbReference type="InterPro" id="IPR036291">
    <property type="entry name" value="NAD(P)-bd_dom_sf"/>
</dbReference>
<evidence type="ECO:0000256" key="2">
    <source>
        <dbReference type="ARBA" id="ARBA00023002"/>
    </source>
</evidence>
<dbReference type="PANTHER" id="PTHR43669">
    <property type="entry name" value="5-KETO-D-GLUCONATE 5-REDUCTASE"/>
    <property type="match status" value="1"/>
</dbReference>
<dbReference type="RefSeq" id="WP_091039898.1">
    <property type="nucleotide sequence ID" value="NZ_FNAD01000018.1"/>
</dbReference>
<organism evidence="5 6">
    <name type="scientific">Glycomyces harbinensis</name>
    <dbReference type="NCBI Taxonomy" id="58114"/>
    <lineage>
        <taxon>Bacteria</taxon>
        <taxon>Bacillati</taxon>
        <taxon>Actinomycetota</taxon>
        <taxon>Actinomycetes</taxon>
        <taxon>Glycomycetales</taxon>
        <taxon>Glycomycetaceae</taxon>
        <taxon>Glycomyces</taxon>
    </lineage>
</organism>
<dbReference type="Gene3D" id="3.40.50.720">
    <property type="entry name" value="NAD(P)-binding Rossmann-like Domain"/>
    <property type="match status" value="1"/>
</dbReference>
<keyword evidence="2" id="KW-0560">Oxidoreductase</keyword>
<sequence>MSTVNTNGVLPLAGRVAVITGASSGLGEATAELLAARGAKVALLARRADRLDAAVARIEKAGGTAIAVTADVTDPAALDAAAARVANELGTADLLFNNAGVMLAAPVTDTRHDQWQRQIDTNIAGLMNAIGAFVPQLVEAAAEKGVADLVNTSSIASQGVYPNFAVYSGSKAFVSHASRNLRSELGALNVRVAVIEPGFVRTELQGHVTEPGAVAWLDDVFATQVVLEAGDIAETVAFLAQQPPRVNFQQITVMPTFQAG</sequence>
<evidence type="ECO:0000256" key="1">
    <source>
        <dbReference type="ARBA" id="ARBA00006484"/>
    </source>
</evidence>
<name>A0A1G7C0D7_9ACTN</name>
<dbReference type="PRINTS" id="PR00080">
    <property type="entry name" value="SDRFAMILY"/>
</dbReference>
<dbReference type="Proteomes" id="UP000198949">
    <property type="component" value="Unassembled WGS sequence"/>
</dbReference>
<feature type="domain" description="Ketoreductase" evidence="4">
    <location>
        <begin position="15"/>
        <end position="203"/>
    </location>
</feature>
<reference evidence="6" key="1">
    <citation type="submission" date="2016-10" db="EMBL/GenBank/DDBJ databases">
        <authorList>
            <person name="Varghese N."/>
            <person name="Submissions S."/>
        </authorList>
    </citation>
    <scope>NUCLEOTIDE SEQUENCE [LARGE SCALE GENOMIC DNA]</scope>
    <source>
        <strain evidence="6">CGMCC 4.3516</strain>
    </source>
</reference>
<protein>
    <submittedName>
        <fullName evidence="5">NADP-dependent 3-hydroxy acid dehydrogenase YdfG</fullName>
    </submittedName>
</protein>
<dbReference type="OrthoDB" id="9775296at2"/>
<gene>
    <name evidence="5" type="ORF">SAMN05216270_11855</name>
</gene>
<proteinExistence type="inferred from homology"/>
<dbReference type="InterPro" id="IPR002347">
    <property type="entry name" value="SDR_fam"/>
</dbReference>
<dbReference type="PANTHER" id="PTHR43669:SF3">
    <property type="entry name" value="ALCOHOL DEHYDROGENASE, PUTATIVE (AFU_ORTHOLOGUE AFUA_3G03445)-RELATED"/>
    <property type="match status" value="1"/>
</dbReference>
<dbReference type="SMART" id="SM00822">
    <property type="entry name" value="PKS_KR"/>
    <property type="match status" value="1"/>
</dbReference>
<evidence type="ECO:0000313" key="5">
    <source>
        <dbReference type="EMBL" id="SDE32260.1"/>
    </source>
</evidence>
<dbReference type="InterPro" id="IPR057326">
    <property type="entry name" value="KR_dom"/>
</dbReference>
<comment type="similarity">
    <text evidence="1 3">Belongs to the short-chain dehydrogenases/reductases (SDR) family.</text>
</comment>
<dbReference type="SUPFAM" id="SSF51735">
    <property type="entry name" value="NAD(P)-binding Rossmann-fold domains"/>
    <property type="match status" value="1"/>
</dbReference>
<keyword evidence="6" id="KW-1185">Reference proteome</keyword>